<keyword evidence="3" id="KW-0001">2Fe-2S</keyword>
<dbReference type="SUPFAM" id="SSF52343">
    <property type="entry name" value="Ferredoxin reductase-like, C-terminal NADP-linked domain"/>
    <property type="match status" value="1"/>
</dbReference>
<dbReference type="GO" id="GO:0050660">
    <property type="term" value="F:flavin adenine dinucleotide binding"/>
    <property type="evidence" value="ECO:0007669"/>
    <property type="project" value="TreeGrafter"/>
</dbReference>
<dbReference type="InterPro" id="IPR017927">
    <property type="entry name" value="FAD-bd_FR_type"/>
</dbReference>
<evidence type="ECO:0000259" key="10">
    <source>
        <dbReference type="PROSITE" id="PS51085"/>
    </source>
</evidence>
<dbReference type="EMBL" id="FNVE01000003">
    <property type="protein sequence ID" value="SEG06297.1"/>
    <property type="molecule type" value="Genomic_DNA"/>
</dbReference>
<dbReference type="AlphaFoldDB" id="A0AAQ1JPN1"/>
<evidence type="ECO:0000256" key="4">
    <source>
        <dbReference type="ARBA" id="ARBA00022723"/>
    </source>
</evidence>
<dbReference type="PRINTS" id="PR00371">
    <property type="entry name" value="FPNCR"/>
</dbReference>
<dbReference type="InterPro" id="IPR012675">
    <property type="entry name" value="Beta-grasp_dom_sf"/>
</dbReference>
<dbReference type="InterPro" id="IPR008333">
    <property type="entry name" value="Cbr1-like_FAD-bd_dom"/>
</dbReference>
<dbReference type="Pfam" id="PF00111">
    <property type="entry name" value="Fer2"/>
    <property type="match status" value="1"/>
</dbReference>
<dbReference type="PRINTS" id="PR00410">
    <property type="entry name" value="PHEHYDRXLASE"/>
</dbReference>
<name>A0AAQ1JPN1_9GAMM</name>
<protein>
    <submittedName>
        <fullName evidence="12">3-ketosteroid 9alpha-monooxygenase subunit B</fullName>
    </submittedName>
</protein>
<dbReference type="GO" id="GO:0051537">
    <property type="term" value="F:2 iron, 2 sulfur cluster binding"/>
    <property type="evidence" value="ECO:0007669"/>
    <property type="project" value="UniProtKB-KW"/>
</dbReference>
<dbReference type="InterPro" id="IPR006058">
    <property type="entry name" value="2Fe2S_fd_BS"/>
</dbReference>
<dbReference type="CDD" id="cd06214">
    <property type="entry name" value="PA_degradation_oxidoreductase_like"/>
    <property type="match status" value="1"/>
</dbReference>
<gene>
    <name evidence="12" type="ORF">SAMN05216586_10398</name>
</gene>
<dbReference type="InterPro" id="IPR001041">
    <property type="entry name" value="2Fe-2S_ferredoxin-type"/>
</dbReference>
<feature type="domain" description="2Fe-2S ferredoxin-type" evidence="10">
    <location>
        <begin position="252"/>
        <end position="341"/>
    </location>
</feature>
<evidence type="ECO:0000256" key="1">
    <source>
        <dbReference type="ARBA" id="ARBA00001974"/>
    </source>
</evidence>
<organism evidence="12 13">
    <name type="scientific">Halopseudomonas aestusnigri</name>
    <dbReference type="NCBI Taxonomy" id="857252"/>
    <lineage>
        <taxon>Bacteria</taxon>
        <taxon>Pseudomonadati</taxon>
        <taxon>Pseudomonadota</taxon>
        <taxon>Gammaproteobacteria</taxon>
        <taxon>Pseudomonadales</taxon>
        <taxon>Pseudomonadaceae</taxon>
        <taxon>Halopseudomonas</taxon>
    </lineage>
</organism>
<reference evidence="12 13" key="1">
    <citation type="submission" date="2016-10" db="EMBL/GenBank/DDBJ databases">
        <authorList>
            <person name="Varghese N."/>
            <person name="Submissions S."/>
        </authorList>
    </citation>
    <scope>NUCLEOTIDE SEQUENCE [LARGE SCALE GENOMIC DNA]</scope>
    <source>
        <strain evidence="12 13">CECT 8317</strain>
    </source>
</reference>
<dbReference type="Pfam" id="PF00970">
    <property type="entry name" value="FAD_binding_6"/>
    <property type="match status" value="1"/>
</dbReference>
<accession>A0AAQ1JPN1</accession>
<dbReference type="GO" id="GO:0046872">
    <property type="term" value="F:metal ion binding"/>
    <property type="evidence" value="ECO:0007669"/>
    <property type="project" value="UniProtKB-KW"/>
</dbReference>
<dbReference type="PANTHER" id="PTHR47354:SF8">
    <property type="entry name" value="1,2-PHENYLACETYL-COA EPOXIDASE, SUBUNIT E"/>
    <property type="match status" value="1"/>
</dbReference>
<keyword evidence="4" id="KW-0479">Metal-binding</keyword>
<dbReference type="PROSITE" id="PS00197">
    <property type="entry name" value="2FE2S_FER_1"/>
    <property type="match status" value="1"/>
</dbReference>
<keyword evidence="8" id="KW-0411">Iron-sulfur</keyword>
<evidence type="ECO:0000256" key="3">
    <source>
        <dbReference type="ARBA" id="ARBA00022714"/>
    </source>
</evidence>
<dbReference type="Pfam" id="PF00175">
    <property type="entry name" value="NAD_binding_1"/>
    <property type="match status" value="1"/>
</dbReference>
<evidence type="ECO:0000313" key="13">
    <source>
        <dbReference type="Proteomes" id="UP000243518"/>
    </source>
</evidence>
<dbReference type="InterPro" id="IPR036010">
    <property type="entry name" value="2Fe-2S_ferredoxin-like_sf"/>
</dbReference>
<comment type="cofactor">
    <cofactor evidence="9">
        <name>[2Fe-2S] cluster</name>
        <dbReference type="ChEBI" id="CHEBI:190135"/>
    </cofactor>
</comment>
<keyword evidence="5" id="KW-0274">FAD</keyword>
<evidence type="ECO:0000256" key="8">
    <source>
        <dbReference type="ARBA" id="ARBA00023014"/>
    </source>
</evidence>
<dbReference type="InterPro" id="IPR017938">
    <property type="entry name" value="Riboflavin_synthase-like_b-brl"/>
</dbReference>
<dbReference type="GO" id="GO:0016491">
    <property type="term" value="F:oxidoreductase activity"/>
    <property type="evidence" value="ECO:0007669"/>
    <property type="project" value="UniProtKB-KW"/>
</dbReference>
<evidence type="ECO:0000256" key="5">
    <source>
        <dbReference type="ARBA" id="ARBA00022827"/>
    </source>
</evidence>
<dbReference type="Gene3D" id="3.40.50.80">
    <property type="entry name" value="Nucleotide-binding domain of ferredoxin-NADP reductase (FNR) module"/>
    <property type="match status" value="1"/>
</dbReference>
<dbReference type="Proteomes" id="UP000243518">
    <property type="component" value="Unassembled WGS sequence"/>
</dbReference>
<keyword evidence="13" id="KW-1185">Reference proteome</keyword>
<evidence type="ECO:0000256" key="2">
    <source>
        <dbReference type="ARBA" id="ARBA00022630"/>
    </source>
</evidence>
<evidence type="ECO:0000256" key="6">
    <source>
        <dbReference type="ARBA" id="ARBA00023002"/>
    </source>
</evidence>
<dbReference type="CDD" id="cd00207">
    <property type="entry name" value="fer2"/>
    <property type="match status" value="1"/>
</dbReference>
<keyword evidence="6" id="KW-0560">Oxidoreductase</keyword>
<proteinExistence type="predicted"/>
<dbReference type="SUPFAM" id="SSF54292">
    <property type="entry name" value="2Fe-2S ferredoxin-like"/>
    <property type="match status" value="1"/>
</dbReference>
<dbReference type="PROSITE" id="PS51384">
    <property type="entry name" value="FAD_FR"/>
    <property type="match status" value="1"/>
</dbReference>
<dbReference type="SUPFAM" id="SSF63380">
    <property type="entry name" value="Riboflavin synthase domain-like"/>
    <property type="match status" value="1"/>
</dbReference>
<dbReference type="Gene3D" id="3.10.20.30">
    <property type="match status" value="1"/>
</dbReference>
<dbReference type="InterPro" id="IPR001709">
    <property type="entry name" value="Flavoprot_Pyr_Nucl_cyt_Rdtase"/>
</dbReference>
<sequence length="341" mass="37225">MNYIALEVAEVIQETHDSCSFEFSVPQEQSERFRYRPGQFLTLRIPYQGDWLPRCYSLSSSPFASENLRVTVKRVADGRGSNWLCDQIRPGDRIEVLPPAGVFVPRQLDGDFLLLAGGSGVTPVLSILRSVLSQAAGRVRLIYANRDEASVIFRDLLQQLVAAYPERLQVVHWLASVQGHPNVPQLAHLAAGFEHAEAFICGPEPFMDAGVAALKQAGLAPAAIHVERFVSLPSESEQPQGGVVEHEGALATTLTVELDGEVREIDCQPGELLLSAMQREGMEPPHSCLVGSCASCMCTLVSGEVDLLHNDALDEQELSEGWTLACQAVATSDKVHLRFPD</sequence>
<dbReference type="PANTHER" id="PTHR47354">
    <property type="entry name" value="NADH OXIDOREDUCTASE HCR"/>
    <property type="match status" value="1"/>
</dbReference>
<evidence type="ECO:0000313" key="12">
    <source>
        <dbReference type="EMBL" id="SEG06297.1"/>
    </source>
</evidence>
<evidence type="ECO:0000259" key="11">
    <source>
        <dbReference type="PROSITE" id="PS51384"/>
    </source>
</evidence>
<dbReference type="Gene3D" id="2.40.30.10">
    <property type="entry name" value="Translation factors"/>
    <property type="match status" value="1"/>
</dbReference>
<evidence type="ECO:0000256" key="9">
    <source>
        <dbReference type="ARBA" id="ARBA00034078"/>
    </source>
</evidence>
<keyword evidence="2" id="KW-0285">Flavoprotein</keyword>
<keyword evidence="7" id="KW-0408">Iron</keyword>
<dbReference type="InterPro" id="IPR001433">
    <property type="entry name" value="OxRdtase_FAD/NAD-bd"/>
</dbReference>
<comment type="caution">
    <text evidence="12">The sequence shown here is derived from an EMBL/GenBank/DDBJ whole genome shotgun (WGS) entry which is preliminary data.</text>
</comment>
<dbReference type="InterPro" id="IPR039261">
    <property type="entry name" value="FNR_nucleotide-bd"/>
</dbReference>
<feature type="domain" description="FAD-binding FR-type" evidence="11">
    <location>
        <begin position="1"/>
        <end position="106"/>
    </location>
</feature>
<evidence type="ECO:0000256" key="7">
    <source>
        <dbReference type="ARBA" id="ARBA00023004"/>
    </source>
</evidence>
<dbReference type="PROSITE" id="PS51085">
    <property type="entry name" value="2FE2S_FER_2"/>
    <property type="match status" value="1"/>
</dbReference>
<comment type="cofactor">
    <cofactor evidence="1">
        <name>FAD</name>
        <dbReference type="ChEBI" id="CHEBI:57692"/>
    </cofactor>
</comment>
<dbReference type="InterPro" id="IPR050415">
    <property type="entry name" value="MRET"/>
</dbReference>